<name>A0A9X3YHM0_9GAMM</name>
<comment type="caution">
    <text evidence="1">The sequence shown here is derived from an EMBL/GenBank/DDBJ whole genome shotgun (WGS) entry which is preliminary data.</text>
</comment>
<proteinExistence type="predicted"/>
<dbReference type="AlphaFoldDB" id="A0A9X3YHM0"/>
<evidence type="ECO:0000313" key="1">
    <source>
        <dbReference type="EMBL" id="MDC8010953.1"/>
    </source>
</evidence>
<dbReference type="RefSeq" id="WP_263544841.1">
    <property type="nucleotide sequence ID" value="NZ_JAOVZO020000001.1"/>
</dbReference>
<dbReference type="EMBL" id="JAOVZO020000001">
    <property type="protein sequence ID" value="MDC8010953.1"/>
    <property type="molecule type" value="Genomic_DNA"/>
</dbReference>
<evidence type="ECO:0000313" key="2">
    <source>
        <dbReference type="Proteomes" id="UP001139971"/>
    </source>
</evidence>
<keyword evidence="2" id="KW-1185">Reference proteome</keyword>
<reference evidence="1" key="1">
    <citation type="submission" date="2023-02" db="EMBL/GenBank/DDBJ databases">
        <title>Tahibacter soli sp. nov. isolated from soil.</title>
        <authorList>
            <person name="Baek J.H."/>
            <person name="Lee J.K."/>
            <person name="Choi D.G."/>
            <person name="Jeon C.O."/>
        </authorList>
    </citation>
    <scope>NUCLEOTIDE SEQUENCE</scope>
    <source>
        <strain evidence="1">BL</strain>
    </source>
</reference>
<protein>
    <submittedName>
        <fullName evidence="1">Uncharacterized protein</fullName>
    </submittedName>
</protein>
<dbReference type="Proteomes" id="UP001139971">
    <property type="component" value="Unassembled WGS sequence"/>
</dbReference>
<accession>A0A9X3YHM0</accession>
<sequence length="391" mass="42907">MSGFRTFLGQANLDDARQKLTTQDADGNLFRQLLRGEQMPWVNAFDEVDRLTLRGTRRLSWRRLSAEGWNAALAGRALQEVLPTLPVALQERMRNNLLDTTGRVWPVLMEWDVALFYLRRGFRLNWLDAQQRGSEFQCERDGLVFRVECKRITEAAKEKLSRRHAAMLGHGVIRALAAAGLCGDVVLDTPHENAPEEDEVVRLVSAALPEVLASGGVLDVQVAGVGHLTGAVQRIPAQPSAGIREHILRRIKAKPHDHRGFGAGVPLRSNAPAGAIVLWVRGPRYSPEQHASLIYRRVIEAADQLAADVPGVIFVDIEGIRDVSLFAETSFFGDAGTNAFGAHPSLAAIVWRTEQSVALEATGFSIGREAFGDRNTACAFPATNEIPLMDG</sequence>
<gene>
    <name evidence="1" type="ORF">OD750_000165</name>
</gene>
<organism evidence="1 2">
    <name type="scientific">Tahibacter soli</name>
    <dbReference type="NCBI Taxonomy" id="2983605"/>
    <lineage>
        <taxon>Bacteria</taxon>
        <taxon>Pseudomonadati</taxon>
        <taxon>Pseudomonadota</taxon>
        <taxon>Gammaproteobacteria</taxon>
        <taxon>Lysobacterales</taxon>
        <taxon>Rhodanobacteraceae</taxon>
        <taxon>Tahibacter</taxon>
    </lineage>
</organism>